<name>A0A9X3XMQ7_9CLOT</name>
<gene>
    <name evidence="1" type="ORF">NE398_20040</name>
</gene>
<organism evidence="1 2">
    <name type="scientific">Clostridium tertium</name>
    <dbReference type="NCBI Taxonomy" id="1559"/>
    <lineage>
        <taxon>Bacteria</taxon>
        <taxon>Bacillati</taxon>
        <taxon>Bacillota</taxon>
        <taxon>Clostridia</taxon>
        <taxon>Eubacteriales</taxon>
        <taxon>Clostridiaceae</taxon>
        <taxon>Clostridium</taxon>
    </lineage>
</organism>
<sequence>MKLNFNKEQIELLNKIGFDFDVTSELSDDEILEIDDKVSDYFAYNGLGDKDEVNDVGSICESIMDILGEL</sequence>
<proteinExistence type="predicted"/>
<dbReference type="EMBL" id="JAMRYU010000032">
    <property type="protein sequence ID" value="MDC4242425.1"/>
    <property type="molecule type" value="Genomic_DNA"/>
</dbReference>
<evidence type="ECO:0000313" key="2">
    <source>
        <dbReference type="Proteomes" id="UP001141183"/>
    </source>
</evidence>
<accession>A0A9X3XMQ7</accession>
<keyword evidence="2" id="KW-1185">Reference proteome</keyword>
<dbReference type="RefSeq" id="WP_271816535.1">
    <property type="nucleotide sequence ID" value="NZ_JAMRYU010000032.1"/>
</dbReference>
<reference evidence="1" key="1">
    <citation type="submission" date="2022-05" db="EMBL/GenBank/DDBJ databases">
        <title>Draft genome sequence of Clostridium tertium strain CP3 isolated from Peru.</title>
        <authorList>
            <person name="Hurtado R."/>
            <person name="Lima L."/>
            <person name="Sousa T."/>
            <person name="Jaiswal A.K."/>
            <person name="Tiwari S."/>
            <person name="Maturrano L."/>
            <person name="Brenig B."/>
            <person name="Azevedo V."/>
        </authorList>
    </citation>
    <scope>NUCLEOTIDE SEQUENCE</scope>
    <source>
        <strain evidence="1">CP3</strain>
    </source>
</reference>
<evidence type="ECO:0000313" key="1">
    <source>
        <dbReference type="EMBL" id="MDC4242425.1"/>
    </source>
</evidence>
<dbReference type="Proteomes" id="UP001141183">
    <property type="component" value="Unassembled WGS sequence"/>
</dbReference>
<protein>
    <submittedName>
        <fullName evidence="1">Uncharacterized protein</fullName>
    </submittedName>
</protein>
<comment type="caution">
    <text evidence="1">The sequence shown here is derived from an EMBL/GenBank/DDBJ whole genome shotgun (WGS) entry which is preliminary data.</text>
</comment>
<dbReference type="AlphaFoldDB" id="A0A9X3XMQ7"/>